<feature type="transmembrane region" description="Helical" evidence="2">
    <location>
        <begin position="16"/>
        <end position="38"/>
    </location>
</feature>
<dbReference type="STRING" id="931626.Awo_c02060"/>
<evidence type="ECO:0000313" key="4">
    <source>
        <dbReference type="Proteomes" id="UP000007177"/>
    </source>
</evidence>
<dbReference type="OrthoDB" id="1778486at2"/>
<dbReference type="HOGENOM" id="CLU_360812_0_0_9"/>
<keyword evidence="2" id="KW-0812">Transmembrane</keyword>
<reference evidence="4" key="1">
    <citation type="submission" date="2011-07" db="EMBL/GenBank/DDBJ databases">
        <title>Complete genome sequence of Acetobacterium woodii.</title>
        <authorList>
            <person name="Poehlein A."/>
            <person name="Schmidt S."/>
            <person name="Kaster A.-K."/>
            <person name="Goenrich M."/>
            <person name="Vollmers J."/>
            <person name="Thuermer A."/>
            <person name="Gottschalk G."/>
            <person name="Thauer R.K."/>
            <person name="Daniel R."/>
            <person name="Mueller V."/>
        </authorList>
    </citation>
    <scope>NUCLEOTIDE SEQUENCE [LARGE SCALE GENOMIC DNA]</scope>
    <source>
        <strain evidence="4">ATCC 29683 / DSM 1030 / JCM 2381 / KCTC 1655 / WB1</strain>
    </source>
</reference>
<accession>H6LFS0</accession>
<reference evidence="3 4" key="2">
    <citation type="journal article" date="2012" name="PLoS ONE">
        <title>An ancient pathway combining carbon dioxide fixation with the generation and utilization of a sodium ion gradient for ATP synthesis.</title>
        <authorList>
            <person name="Poehlein A."/>
            <person name="Schmidt S."/>
            <person name="Kaster A.K."/>
            <person name="Goenrich M."/>
            <person name="Vollmers J."/>
            <person name="Thurmer A."/>
            <person name="Bertsch J."/>
            <person name="Schuchmann K."/>
            <person name="Voigt B."/>
            <person name="Hecker M."/>
            <person name="Daniel R."/>
            <person name="Thauer R.K."/>
            <person name="Gottschalk G."/>
            <person name="Muller V."/>
        </authorList>
    </citation>
    <scope>NUCLEOTIDE SEQUENCE [LARGE SCALE GENOMIC DNA]</scope>
    <source>
        <strain evidence="4">ATCC 29683 / DSM 1030 / JCM 2381 / KCTC 1655 / WB1</strain>
    </source>
</reference>
<evidence type="ECO:0000313" key="3">
    <source>
        <dbReference type="EMBL" id="AFA47015.1"/>
    </source>
</evidence>
<keyword evidence="2" id="KW-1133">Transmembrane helix</keyword>
<organism evidence="3 4">
    <name type="scientific">Acetobacterium woodii (strain ATCC 29683 / DSM 1030 / JCM 2381 / KCTC 1655 / WB1)</name>
    <dbReference type="NCBI Taxonomy" id="931626"/>
    <lineage>
        <taxon>Bacteria</taxon>
        <taxon>Bacillati</taxon>
        <taxon>Bacillota</taxon>
        <taxon>Clostridia</taxon>
        <taxon>Eubacteriales</taxon>
        <taxon>Eubacteriaceae</taxon>
        <taxon>Acetobacterium</taxon>
    </lineage>
</organism>
<evidence type="ECO:0000256" key="2">
    <source>
        <dbReference type="SAM" id="Phobius"/>
    </source>
</evidence>
<dbReference type="AlphaFoldDB" id="H6LFS0"/>
<proteinExistence type="predicted"/>
<dbReference type="RefSeq" id="WP_014354619.1">
    <property type="nucleotide sequence ID" value="NC_016894.1"/>
</dbReference>
<dbReference type="KEGG" id="awo:Awo_c02060"/>
<protein>
    <submittedName>
        <fullName evidence="3">Uncharacterized protein</fullName>
    </submittedName>
</protein>
<keyword evidence="2" id="KW-0472">Membrane</keyword>
<keyword evidence="4" id="KW-1185">Reference proteome</keyword>
<feature type="coiled-coil region" evidence="1">
    <location>
        <begin position="66"/>
        <end position="124"/>
    </location>
</feature>
<sequence>MKIRIKEVVKNQNGSSLAFVLIIGMIIMVMSLSLLAVANSDFTFTQQTVESRQAYIDAKSVIEYGKVEINKRVTNLEEKNKDLMALYETYKTEAEKSNPNTITLTQLEKDIASAKDLRSKAETKLNDTYVIYGNPGNITETLTAVAPDPLIEKNIVKLGELKFYSANYQFKIETDSQNLSRKLDYQVSFNYQPSDVSETVIPGTSPVTPDKPTYLEYGDVYGKWRLGAINSTWQGVSATFESINGGMAVPEQNSQLDLSYSNENMDISKGFAWHNDRKLNLTARNIWVTDIFPTSGIKNSNFNITAVGTPATLTSDFILGEICFVKKYEQQNKGINTFTADGGNIIFKNGLLIGDKSTAIINCENLFVEGDITLTSANSRLFINAKNIVVTGSITVGSGTKIYSNCENVWIGGIITTKSEGSTIDFNDESDSEYATHTWNKNYNLNYFNGNDVSLENRTKLTIKGSTGNNQIIIGNITTQSSQSALNILNVNNLKTGNISLGHATQLTITGTTGKTNNQMISGIIKPSNFGGDNAHTVKITNFASFTCTGFQLDQATSLELKSESIVINGAFTLDRLISPMEITTQYFDCSGLTSISYLQKPLNFNASTSEPLNIRFAGGYKQFNSIVYVNNANMVVFGTQFELKADQPSELNLMVSANDIYLDNNDIYFQQYYNVGVSEFHYTNKNYTTTNLHIKTPVNWVLLDKTYTIKAGDYNAVNGRFPKTGDSFLYSITPESYHAPEWKNPPIIPSGSGSTKVSVTDGSVVMSNDSEKYY</sequence>
<evidence type="ECO:0000256" key="1">
    <source>
        <dbReference type="SAM" id="Coils"/>
    </source>
</evidence>
<name>H6LFS0_ACEWD</name>
<dbReference type="EMBL" id="CP002987">
    <property type="protein sequence ID" value="AFA47015.1"/>
    <property type="molecule type" value="Genomic_DNA"/>
</dbReference>
<gene>
    <name evidence="3" type="ordered locus">Awo_c02060</name>
</gene>
<keyword evidence="1" id="KW-0175">Coiled coil</keyword>
<dbReference type="Proteomes" id="UP000007177">
    <property type="component" value="Chromosome"/>
</dbReference>